<dbReference type="GO" id="GO:0003676">
    <property type="term" value="F:nucleic acid binding"/>
    <property type="evidence" value="ECO:0007669"/>
    <property type="project" value="InterPro"/>
</dbReference>
<dbReference type="InterPro" id="IPR036397">
    <property type="entry name" value="RNaseH_sf"/>
</dbReference>
<evidence type="ECO:0000313" key="6">
    <source>
        <dbReference type="Proteomes" id="UP000887568"/>
    </source>
</evidence>
<feature type="region of interest" description="Disordered" evidence="2">
    <location>
        <begin position="47"/>
        <end position="71"/>
    </location>
</feature>
<dbReference type="InterPro" id="IPR005312">
    <property type="entry name" value="DUF1759"/>
</dbReference>
<feature type="region of interest" description="Disordered" evidence="2">
    <location>
        <begin position="534"/>
        <end position="556"/>
    </location>
</feature>
<dbReference type="InterPro" id="IPR008042">
    <property type="entry name" value="Retrotrans_Pao"/>
</dbReference>
<dbReference type="Gene3D" id="3.30.70.270">
    <property type="match status" value="1"/>
</dbReference>
<dbReference type="InterPro" id="IPR043128">
    <property type="entry name" value="Rev_trsase/Diguanyl_cyclase"/>
</dbReference>
<dbReference type="GO" id="GO:0008270">
    <property type="term" value="F:zinc ion binding"/>
    <property type="evidence" value="ECO:0007669"/>
    <property type="project" value="UniProtKB-KW"/>
</dbReference>
<keyword evidence="6" id="KW-1185">Reference proteome</keyword>
<feature type="region of interest" description="Disordered" evidence="2">
    <location>
        <begin position="281"/>
        <end position="327"/>
    </location>
</feature>
<dbReference type="InterPro" id="IPR040676">
    <property type="entry name" value="DUF5641"/>
</dbReference>
<evidence type="ECO:0000259" key="3">
    <source>
        <dbReference type="PROSITE" id="PS50158"/>
    </source>
</evidence>
<dbReference type="RefSeq" id="XP_038071455.1">
    <property type="nucleotide sequence ID" value="XM_038215527.1"/>
</dbReference>
<dbReference type="OrthoDB" id="10051210at2759"/>
<dbReference type="Pfam" id="PF03564">
    <property type="entry name" value="DUF1759"/>
    <property type="match status" value="1"/>
</dbReference>
<dbReference type="CDD" id="cd01644">
    <property type="entry name" value="RT_pepA17"/>
    <property type="match status" value="1"/>
</dbReference>
<organism evidence="5 6">
    <name type="scientific">Patiria miniata</name>
    <name type="common">Bat star</name>
    <name type="synonym">Asterina miniata</name>
    <dbReference type="NCBI Taxonomy" id="46514"/>
    <lineage>
        <taxon>Eukaryota</taxon>
        <taxon>Metazoa</taxon>
        <taxon>Echinodermata</taxon>
        <taxon>Eleutherozoa</taxon>
        <taxon>Asterozoa</taxon>
        <taxon>Asteroidea</taxon>
        <taxon>Valvatacea</taxon>
        <taxon>Valvatida</taxon>
        <taxon>Asterinidae</taxon>
        <taxon>Patiria</taxon>
    </lineage>
</organism>
<dbReference type="RefSeq" id="XP_038071456.1">
    <property type="nucleotide sequence ID" value="XM_038215528.1"/>
</dbReference>
<proteinExistence type="predicted"/>
<dbReference type="GeneID" id="119740266"/>
<dbReference type="Gene3D" id="4.10.60.10">
    <property type="entry name" value="Zinc finger, CCHC-type"/>
    <property type="match status" value="1"/>
</dbReference>
<dbReference type="SUPFAM" id="SSF56672">
    <property type="entry name" value="DNA/RNA polymerases"/>
    <property type="match status" value="1"/>
</dbReference>
<dbReference type="PROSITE" id="PS50994">
    <property type="entry name" value="INTEGRASE"/>
    <property type="match status" value="1"/>
</dbReference>
<evidence type="ECO:0000256" key="2">
    <source>
        <dbReference type="SAM" id="MobiDB-lite"/>
    </source>
</evidence>
<dbReference type="EnsemblMetazoa" id="XM_038215527.1">
    <property type="protein sequence ID" value="XP_038071455.1"/>
    <property type="gene ID" value="LOC119740266"/>
</dbReference>
<dbReference type="SMART" id="SM00343">
    <property type="entry name" value="ZnF_C2HC"/>
    <property type="match status" value="2"/>
</dbReference>
<dbReference type="InterPro" id="IPR001878">
    <property type="entry name" value="Znf_CCHC"/>
</dbReference>
<feature type="compositionally biased region" description="Basic and acidic residues" evidence="2">
    <location>
        <begin position="47"/>
        <end position="60"/>
    </location>
</feature>
<dbReference type="Pfam" id="PF18701">
    <property type="entry name" value="DUF5641"/>
    <property type="match status" value="1"/>
</dbReference>
<dbReference type="OMA" id="CKENSAW"/>
<evidence type="ECO:0008006" key="7">
    <source>
        <dbReference type="Google" id="ProtNLM"/>
    </source>
</evidence>
<feature type="compositionally biased region" description="Low complexity" evidence="2">
    <location>
        <begin position="195"/>
        <end position="212"/>
    </location>
</feature>
<evidence type="ECO:0000256" key="1">
    <source>
        <dbReference type="PROSITE-ProRule" id="PRU00047"/>
    </source>
</evidence>
<dbReference type="Proteomes" id="UP000887568">
    <property type="component" value="Unplaced"/>
</dbReference>
<feature type="compositionally biased region" description="Basic and acidic residues" evidence="2">
    <location>
        <begin position="283"/>
        <end position="296"/>
    </location>
</feature>
<evidence type="ECO:0000259" key="4">
    <source>
        <dbReference type="PROSITE" id="PS50994"/>
    </source>
</evidence>
<dbReference type="PANTHER" id="PTHR47331">
    <property type="entry name" value="PHD-TYPE DOMAIN-CONTAINING PROTEIN"/>
    <property type="match status" value="1"/>
</dbReference>
<feature type="domain" description="Integrase catalytic" evidence="4">
    <location>
        <begin position="1676"/>
        <end position="1866"/>
    </location>
</feature>
<sequence>MSSNEVEDQAKELEEGIEECTAALESVDDPVERESILKDVSSKQEELFKLSKPSESETRKSSRTRHPTTKMAELQEADKVKREGKLKKVFVQNYESWKECCKNARQKLKGYCTGFTLNDISSSLHIARDELIDAYDACRQLGPPEQEMRRRVDTCSAITQQLLKVVVAKEDADTTHISSELRRLLHTDDNASIFSSKASSQASSRRSESSSARRAKAAAELAARKAEIKMLEVKQQKQAELDELQRQQEEMQRLQEKKRREIERLEKEKELETARAQFEVYDQECKGSREKSHSGDSSDEPSPWPTEVKHEAQKKQPSPVQASEGGEVAALARSLRDCMTIHKLPPPEPSVFTGDPIRYVEWKASFKTLIESKAISTPERVYYLKRYLGGDAQKAVEGFFYSTSDESYEGAWRLLEERYGHPFKVQKAFRDKLSKWQKIGPKDANSLQQFADFLKACKDAIPHVPALKILDDCEENRRLLSKLPDWAAARWNRQVTKKLDETLNYPGFEEFVEFVRKEARVACNPISSLHALKATDESETEQTQGGSRRANRSRGTALTVGSNEINKMPKEGQTSTKSMFQPKPCQNCRKTDHHIDKCPGFGTKSLAERRKFIQENRLCFGCLKKGHLSKECRRKLTCDKCKRRHPTILHDDALMRSDDSNHVEKSPKGEKPKEVAVVSCGVQMGSGWGTSMIVPVWVSSVESPSMEVLTYALLDTQSDCTFILDNTASSIAARCESVRLKLATMTSASSMIDCSAVTNLIVRGMHSSNRIRIPRAYTREFIPVNKSTIPTTDTARRWPHLERITHEMAPLQNCEVGMLIGYNCPQALAPRDTIVGQDDEPYAVKTDLGWTIVGYDDPSANSYATSVCHRVSATEAPCIPPSNVIRALEADFSEKRHAEKTVSQEDIQFLNIMEKNIHQTSSGHYTMPLPFRDGKPTLPNNKKTAIVRLNHLNRKFSTNQKYHADYTKFMEDVIEKGDAEKVESHGEEGRVWYIPHHGVYHPRKPGKIRVVFDCSARHAGTSLNGHLLTGPDLINNLTGVLLRFREHPIAVMCDIERMFHQFLVNEEDRDYLRFLWWENGDPSNGPAEYRMKVHLFGAASSPGCANYGLKHLASQHENEFPLAATFVKRNFYVDDGLKSTETEDEAKRLVAEAQELCARGGLRLHKFISTSREVMEAIPVDERAAGVKDVDLSRDDLPTERALGIQWCVEADMFNFHIEAKDQSLTRRGILSTVASIYDPLGFLAPFVLIGKGILQEMCHSGSDWDDPLPDKLHPRWEKWKDDLLNLKQIQIPRCYKPSDFGKVIAVELHHFCDASTRGYGQCSYLRFIGEDKVHCTLVSGKARVAPIKVVTIPRLELTAAVVSVQISHMLKEELELVIDREYFWTDSQVVLGYICNEARRFHVFVANRVQKIRQYSEPSQWHYVPTEVNPADHASRGVLAKELVASNWFRGPEFLWNKEMVIAEEPVRELSVGDPEVKSVTSLQSAVTPEVFDWEDRLSRFSDWSKVLGAVARIRRLNRKEKDNSLSTPQEQTEAEMHIVRSVQRQAFPQEIQSLRNSSRVKATSKICSLNPFLDSDGILRVGGRLRNAEVPDSVKHPAILPKDGQVTRLLISYFHNKVQHQGRGMTFNEVRAGGYWIIGGVKVVATHIHKCATCRRLRRPVEEQKMADLPKDRVEPSPPFTFCGMDCFGPFTVREGRKEIKKYGVIFTCMSSRAVHIEMVDDMTTDCFINSLRCFIALRGPVQQLRSDQGSNFVGAKNEFREALKELDMERVQGFLAKGQCQFVMNAPHSSHVGGVWERQIKTVRSVLSSIIQQSPGRLDAATLRTFLYEAMAIVNSRPLTTVNLHDPLSPEPLTPNHLLTMKSTAALPPPGKFVKEDLYIRKRWRRVQYLAEQFWGRWRKEYLSSLTSRQKWHTPRRNIKVGDVVLLKDEEAPRMEWPLAIVIETIENDDGLVRRARVRVGTKHLDKEGRRTGKPSILERPIQKLILLLETK</sequence>
<accession>A0A914B5D8</accession>
<dbReference type="Pfam" id="PF05380">
    <property type="entry name" value="Peptidase_A17"/>
    <property type="match status" value="1"/>
</dbReference>
<keyword evidence="1" id="KW-0479">Metal-binding</keyword>
<keyword evidence="1" id="KW-0862">Zinc</keyword>
<dbReference type="SUPFAM" id="SSF53098">
    <property type="entry name" value="Ribonuclease H-like"/>
    <property type="match status" value="1"/>
</dbReference>
<dbReference type="Gene3D" id="3.30.420.10">
    <property type="entry name" value="Ribonuclease H-like superfamily/Ribonuclease H"/>
    <property type="match status" value="1"/>
</dbReference>
<feature type="region of interest" description="Disordered" evidence="2">
    <location>
        <begin position="195"/>
        <end position="216"/>
    </location>
</feature>
<dbReference type="PROSITE" id="PS50158">
    <property type="entry name" value="ZF_CCHC"/>
    <property type="match status" value="1"/>
</dbReference>
<protein>
    <recommendedName>
        <fullName evidence="7">Gag-pol polyprotein</fullName>
    </recommendedName>
</protein>
<dbReference type="InterPro" id="IPR001584">
    <property type="entry name" value="Integrase_cat-core"/>
</dbReference>
<dbReference type="Gene3D" id="3.10.10.10">
    <property type="entry name" value="HIV Type 1 Reverse Transcriptase, subunit A, domain 1"/>
    <property type="match status" value="1"/>
</dbReference>
<dbReference type="GO" id="GO:0015074">
    <property type="term" value="P:DNA integration"/>
    <property type="evidence" value="ECO:0007669"/>
    <property type="project" value="InterPro"/>
</dbReference>
<evidence type="ECO:0000313" key="5">
    <source>
        <dbReference type="EnsemblMetazoa" id="XP_038071456.1"/>
    </source>
</evidence>
<dbReference type="EnsemblMetazoa" id="XM_038215528.1">
    <property type="protein sequence ID" value="XP_038071456.1"/>
    <property type="gene ID" value="LOC119740266"/>
</dbReference>
<dbReference type="PANTHER" id="PTHR47331:SF5">
    <property type="entry name" value="RIBONUCLEASE H"/>
    <property type="match status" value="1"/>
</dbReference>
<feature type="domain" description="CCHC-type" evidence="3">
    <location>
        <begin position="619"/>
        <end position="634"/>
    </location>
</feature>
<dbReference type="InterPro" id="IPR012337">
    <property type="entry name" value="RNaseH-like_sf"/>
</dbReference>
<name>A0A914B5D8_PATMI</name>
<dbReference type="InterPro" id="IPR043502">
    <property type="entry name" value="DNA/RNA_pol_sf"/>
</dbReference>
<reference evidence="5" key="1">
    <citation type="submission" date="2022-11" db="UniProtKB">
        <authorList>
            <consortium name="EnsemblMetazoa"/>
        </authorList>
    </citation>
    <scope>IDENTIFICATION</scope>
</reference>
<keyword evidence="1" id="KW-0863">Zinc-finger</keyword>